<sequence length="192" mass="21132">MSGSPMHQTPQSSQFQFVPQHNGMFIQNFHPYGPPTPGSAPGGSPMTVVPHPMGIPMGHPFQQPKPPGGTPGAVANGSFQQHQGDISASPMSGDYMMNSNYPMQMQPQVSQSMPMINGNDSSNQGNNRFARYLQHEQQFYQQQQQQQQIPPHQQQIQQQQQNTRGSVSSQSSIPQSPSSSSSMNNAQRSRNR</sequence>
<dbReference type="Proteomes" id="UP001165101">
    <property type="component" value="Unassembled WGS sequence"/>
</dbReference>
<evidence type="ECO:0000313" key="2">
    <source>
        <dbReference type="Proteomes" id="UP001165101"/>
    </source>
</evidence>
<gene>
    <name evidence="1" type="ORF">Cboi01_000635900</name>
</gene>
<accession>A0ACB5U744</accession>
<name>A0ACB5U744_CANBO</name>
<keyword evidence="2" id="KW-1185">Reference proteome</keyword>
<dbReference type="EMBL" id="BSXV01006352">
    <property type="protein sequence ID" value="GMF03693.1"/>
    <property type="molecule type" value="Genomic_DNA"/>
</dbReference>
<organism evidence="1 2">
    <name type="scientific">Candida boidinii</name>
    <name type="common">Yeast</name>
    <dbReference type="NCBI Taxonomy" id="5477"/>
    <lineage>
        <taxon>Eukaryota</taxon>
        <taxon>Fungi</taxon>
        <taxon>Dikarya</taxon>
        <taxon>Ascomycota</taxon>
        <taxon>Saccharomycotina</taxon>
        <taxon>Pichiomycetes</taxon>
        <taxon>Pichiales</taxon>
        <taxon>Pichiaceae</taxon>
        <taxon>Ogataea</taxon>
        <taxon>Ogataea/Candida clade</taxon>
    </lineage>
</organism>
<proteinExistence type="predicted"/>
<comment type="caution">
    <text evidence="1">The sequence shown here is derived from an EMBL/GenBank/DDBJ whole genome shotgun (WGS) entry which is preliminary data.</text>
</comment>
<protein>
    <submittedName>
        <fullName evidence="1">Unnamed protein product</fullName>
    </submittedName>
</protein>
<evidence type="ECO:0000313" key="1">
    <source>
        <dbReference type="EMBL" id="GMF03693.1"/>
    </source>
</evidence>
<reference evidence="1" key="1">
    <citation type="submission" date="2023-04" db="EMBL/GenBank/DDBJ databases">
        <title>Candida boidinii NBRC 1967.</title>
        <authorList>
            <person name="Ichikawa N."/>
            <person name="Sato H."/>
            <person name="Tonouchi N."/>
        </authorList>
    </citation>
    <scope>NUCLEOTIDE SEQUENCE</scope>
    <source>
        <strain evidence="1">NBRC 1967</strain>
    </source>
</reference>